<feature type="domain" description="HNH nuclease" evidence="1">
    <location>
        <begin position="154"/>
        <end position="206"/>
    </location>
</feature>
<dbReference type="RefSeq" id="WP_053174023.1">
    <property type="nucleotide sequence ID" value="NZ_LFYT02000010.1"/>
</dbReference>
<dbReference type="AlphaFoldDB" id="A0A2T7UDM4"/>
<dbReference type="STRING" id="1293045.H663_13695"/>
<keyword evidence="2" id="KW-0540">Nuclease</keyword>
<protein>
    <submittedName>
        <fullName evidence="2">Restriction endonuclease</fullName>
    </submittedName>
</protein>
<sequence length="260" mass="28054">MTPLKRALIEKAGHDHGFENTVSASGAAVTLGSARHPAKAEVSWLSPGYAMALVQGPATLPPELARSFADWPRAGDAYVATTDAQLAQWLQRAAVLAQSLPNQAAVDFDTQVQQALAALPAADSFNTEVQRLVRQRVGQDRYRQAMLDYWGGACAVTGLTLAPALRASHAKPWADCSTDAERLDVFNGFLLSANLDALFDKFLISFSDAGDLLIGSSVSLADRHLLGLSNGLKLRWLAPGHAPYLLYHRDQFQTVNTWTA</sequence>
<evidence type="ECO:0000313" key="2">
    <source>
        <dbReference type="EMBL" id="PVE42793.1"/>
    </source>
</evidence>
<reference evidence="2" key="1">
    <citation type="submission" date="2017-04" db="EMBL/GenBank/DDBJ databases">
        <title>Unexpected and diverse lifestyles within the genus Limnohabitans.</title>
        <authorList>
            <person name="Kasalicky V."/>
            <person name="Mehrshad M."/>
            <person name="Andrei S.-A."/>
            <person name="Salcher M."/>
            <person name="Kratochvilova H."/>
            <person name="Simek K."/>
            <person name="Ghai R."/>
        </authorList>
    </citation>
    <scope>NUCLEOTIDE SEQUENCE [LARGE SCALE GENOMIC DNA]</scope>
    <source>
        <strain evidence="2">II-D5</strain>
    </source>
</reference>
<keyword evidence="3" id="KW-1185">Reference proteome</keyword>
<name>A0A2T7UDM4_9BURK</name>
<evidence type="ECO:0000259" key="1">
    <source>
        <dbReference type="Pfam" id="PF13391"/>
    </source>
</evidence>
<comment type="caution">
    <text evidence="2">The sequence shown here is derived from an EMBL/GenBank/DDBJ whole genome shotgun (WGS) entry which is preliminary data.</text>
</comment>
<dbReference type="GO" id="GO:0004519">
    <property type="term" value="F:endonuclease activity"/>
    <property type="evidence" value="ECO:0007669"/>
    <property type="project" value="UniProtKB-KW"/>
</dbReference>
<gene>
    <name evidence="2" type="ORF">H663_009770</name>
</gene>
<keyword evidence="2" id="KW-0255">Endonuclease</keyword>
<dbReference type="Pfam" id="PF13391">
    <property type="entry name" value="HNH_2"/>
    <property type="match status" value="1"/>
</dbReference>
<dbReference type="Proteomes" id="UP000037507">
    <property type="component" value="Unassembled WGS sequence"/>
</dbReference>
<evidence type="ECO:0000313" key="3">
    <source>
        <dbReference type="Proteomes" id="UP000037507"/>
    </source>
</evidence>
<proteinExistence type="predicted"/>
<dbReference type="EMBL" id="LFYT02000010">
    <property type="protein sequence ID" value="PVE42793.1"/>
    <property type="molecule type" value="Genomic_DNA"/>
</dbReference>
<dbReference type="OrthoDB" id="9811869at2"/>
<accession>A0A2T7UDM4</accession>
<keyword evidence="2" id="KW-0378">Hydrolase</keyword>
<dbReference type="InterPro" id="IPR003615">
    <property type="entry name" value="HNH_nuc"/>
</dbReference>
<organism evidence="2 3">
    <name type="scientific">Limnohabitans planktonicus II-D5</name>
    <dbReference type="NCBI Taxonomy" id="1293045"/>
    <lineage>
        <taxon>Bacteria</taxon>
        <taxon>Pseudomonadati</taxon>
        <taxon>Pseudomonadota</taxon>
        <taxon>Betaproteobacteria</taxon>
        <taxon>Burkholderiales</taxon>
        <taxon>Comamonadaceae</taxon>
        <taxon>Limnohabitans</taxon>
    </lineage>
</organism>